<keyword evidence="2" id="KW-0805">Transcription regulation</keyword>
<dbReference type="Gene3D" id="1.10.1740.10">
    <property type="match status" value="1"/>
</dbReference>
<dbReference type="SUPFAM" id="SSF88659">
    <property type="entry name" value="Sigma3 and sigma4 domains of RNA polymerase sigma factors"/>
    <property type="match status" value="1"/>
</dbReference>
<feature type="region of interest" description="Disordered" evidence="6">
    <location>
        <begin position="32"/>
        <end position="69"/>
    </location>
</feature>
<feature type="domain" description="RNA polymerase sigma factor 70 region 4 type 2" evidence="8">
    <location>
        <begin position="170"/>
        <end position="220"/>
    </location>
</feature>
<dbReference type="InterPro" id="IPR013249">
    <property type="entry name" value="RNA_pol_sigma70_r4_t2"/>
</dbReference>
<evidence type="ECO:0000313" key="10">
    <source>
        <dbReference type="Proteomes" id="UP000232453"/>
    </source>
</evidence>
<evidence type="ECO:0000256" key="2">
    <source>
        <dbReference type="ARBA" id="ARBA00023015"/>
    </source>
</evidence>
<dbReference type="GO" id="GO:0006352">
    <property type="term" value="P:DNA-templated transcription initiation"/>
    <property type="evidence" value="ECO:0007669"/>
    <property type="project" value="InterPro"/>
</dbReference>
<evidence type="ECO:0000256" key="1">
    <source>
        <dbReference type="ARBA" id="ARBA00010641"/>
    </source>
</evidence>
<dbReference type="NCBIfam" id="TIGR02937">
    <property type="entry name" value="sigma70-ECF"/>
    <property type="match status" value="1"/>
</dbReference>
<dbReference type="InterPro" id="IPR039425">
    <property type="entry name" value="RNA_pol_sigma-70-like"/>
</dbReference>
<dbReference type="GO" id="GO:0016987">
    <property type="term" value="F:sigma factor activity"/>
    <property type="evidence" value="ECO:0007669"/>
    <property type="project" value="UniProtKB-KW"/>
</dbReference>
<dbReference type="InterPro" id="IPR036388">
    <property type="entry name" value="WH-like_DNA-bd_sf"/>
</dbReference>
<keyword evidence="4" id="KW-0238">DNA-binding</keyword>
<dbReference type="Pfam" id="PF04542">
    <property type="entry name" value="Sigma70_r2"/>
    <property type="match status" value="1"/>
</dbReference>
<proteinExistence type="inferred from homology"/>
<evidence type="ECO:0000313" key="9">
    <source>
        <dbReference type="EMBL" id="PKB31499.1"/>
    </source>
</evidence>
<feature type="domain" description="RNA polymerase sigma-70 region 2" evidence="7">
    <location>
        <begin position="77"/>
        <end position="143"/>
    </location>
</feature>
<dbReference type="InterPro" id="IPR013324">
    <property type="entry name" value="RNA_pol_sigma_r3/r4-like"/>
</dbReference>
<dbReference type="Proteomes" id="UP000232453">
    <property type="component" value="Unassembled WGS sequence"/>
</dbReference>
<evidence type="ECO:0000256" key="4">
    <source>
        <dbReference type="ARBA" id="ARBA00023125"/>
    </source>
</evidence>
<dbReference type="InterPro" id="IPR014284">
    <property type="entry name" value="RNA_pol_sigma-70_dom"/>
</dbReference>
<dbReference type="InterPro" id="IPR007627">
    <property type="entry name" value="RNA_pol_sigma70_r2"/>
</dbReference>
<comment type="similarity">
    <text evidence="1">Belongs to the sigma-70 factor family. ECF subfamily.</text>
</comment>
<dbReference type="CDD" id="cd06171">
    <property type="entry name" value="Sigma70_r4"/>
    <property type="match status" value="1"/>
</dbReference>
<dbReference type="InterPro" id="IPR013325">
    <property type="entry name" value="RNA_pol_sigma_r2"/>
</dbReference>
<dbReference type="AlphaFoldDB" id="A0AA44UQ82"/>
<dbReference type="PANTHER" id="PTHR43133:SF50">
    <property type="entry name" value="ECF RNA POLYMERASE SIGMA FACTOR SIGM"/>
    <property type="match status" value="1"/>
</dbReference>
<keyword evidence="3" id="KW-0731">Sigma factor</keyword>
<evidence type="ECO:0000256" key="3">
    <source>
        <dbReference type="ARBA" id="ARBA00023082"/>
    </source>
</evidence>
<dbReference type="Pfam" id="PF08281">
    <property type="entry name" value="Sigma70_r4_2"/>
    <property type="match status" value="1"/>
</dbReference>
<organism evidence="9 10">
    <name type="scientific">Pseudonocardia alni</name>
    <name type="common">Amycolata alni</name>
    <dbReference type="NCBI Taxonomy" id="33907"/>
    <lineage>
        <taxon>Bacteria</taxon>
        <taxon>Bacillati</taxon>
        <taxon>Actinomycetota</taxon>
        <taxon>Actinomycetes</taxon>
        <taxon>Pseudonocardiales</taxon>
        <taxon>Pseudonocardiaceae</taxon>
        <taxon>Pseudonocardia</taxon>
    </lineage>
</organism>
<evidence type="ECO:0000256" key="5">
    <source>
        <dbReference type="ARBA" id="ARBA00023163"/>
    </source>
</evidence>
<dbReference type="PANTHER" id="PTHR43133">
    <property type="entry name" value="RNA POLYMERASE ECF-TYPE SIGMA FACTO"/>
    <property type="match status" value="1"/>
</dbReference>
<dbReference type="SUPFAM" id="SSF88946">
    <property type="entry name" value="Sigma2 domain of RNA polymerase sigma factors"/>
    <property type="match status" value="1"/>
</dbReference>
<dbReference type="RefSeq" id="WP_100879032.1">
    <property type="nucleotide sequence ID" value="NZ_JBICSI010000001.1"/>
</dbReference>
<gene>
    <name evidence="9" type="ORF">ATL51_3192</name>
</gene>
<keyword evidence="5" id="KW-0804">Transcription</keyword>
<protein>
    <submittedName>
        <fullName evidence="9">RNA polymerase sigma-70 factor (Sigma-E family)</fullName>
    </submittedName>
</protein>
<comment type="caution">
    <text evidence="9">The sequence shown here is derived from an EMBL/GenBank/DDBJ whole genome shotgun (WGS) entry which is preliminary data.</text>
</comment>
<evidence type="ECO:0000259" key="8">
    <source>
        <dbReference type="Pfam" id="PF08281"/>
    </source>
</evidence>
<dbReference type="GO" id="GO:0003677">
    <property type="term" value="F:DNA binding"/>
    <property type="evidence" value="ECO:0007669"/>
    <property type="project" value="UniProtKB-KW"/>
</dbReference>
<evidence type="ECO:0000256" key="6">
    <source>
        <dbReference type="SAM" id="MobiDB-lite"/>
    </source>
</evidence>
<evidence type="ECO:0000259" key="7">
    <source>
        <dbReference type="Pfam" id="PF04542"/>
    </source>
</evidence>
<reference evidence="9 10" key="1">
    <citation type="submission" date="2017-11" db="EMBL/GenBank/DDBJ databases">
        <title>Sequencing the genomes of 1000 actinobacteria strains.</title>
        <authorList>
            <person name="Klenk H.-P."/>
        </authorList>
    </citation>
    <scope>NUCLEOTIDE SEQUENCE [LARGE SCALE GENOMIC DNA]</scope>
    <source>
        <strain evidence="9 10">DSM 44104</strain>
    </source>
</reference>
<name>A0AA44UQ82_PSEA5</name>
<sequence length="242" mass="25954">MLRSLSVVVASVVGVEEERAENAVDRTLGRLRAIDSRPAPAGTGPHPFTPGTSAPVDGPGGSGARQGPETSLTLADLYRDHRLRLVRLAMLLVDIPATAEDVVQEAFTGLHRHWTGLRDETAAVAYLRAAVVNGSRSVLRRRRTAREYVPPHAANARSAESLAMLSAEHQSVVDALGQLPPRQREVLVLRYYGGLTESEISEAAGMSRGTVKSTASRALDAVARIMAERAGTEAVRRPGELR</sequence>
<accession>A0AA44UQ82</accession>
<dbReference type="Gene3D" id="1.10.10.10">
    <property type="entry name" value="Winged helix-like DNA-binding domain superfamily/Winged helix DNA-binding domain"/>
    <property type="match status" value="1"/>
</dbReference>
<dbReference type="EMBL" id="PHUJ01000003">
    <property type="protein sequence ID" value="PKB31499.1"/>
    <property type="molecule type" value="Genomic_DNA"/>
</dbReference>